<gene>
    <name evidence="1" type="ORF">FF38_09095</name>
</gene>
<keyword evidence="2" id="KW-1185">Reference proteome</keyword>
<evidence type="ECO:0000313" key="2">
    <source>
        <dbReference type="Proteomes" id="UP000037069"/>
    </source>
</evidence>
<proteinExistence type="predicted"/>
<protein>
    <submittedName>
        <fullName evidence="1">Uncharacterized protein</fullName>
    </submittedName>
</protein>
<organism evidence="1 2">
    <name type="scientific">Lucilia cuprina</name>
    <name type="common">Green bottle fly</name>
    <name type="synonym">Australian sheep blowfly</name>
    <dbReference type="NCBI Taxonomy" id="7375"/>
    <lineage>
        <taxon>Eukaryota</taxon>
        <taxon>Metazoa</taxon>
        <taxon>Ecdysozoa</taxon>
        <taxon>Arthropoda</taxon>
        <taxon>Hexapoda</taxon>
        <taxon>Insecta</taxon>
        <taxon>Pterygota</taxon>
        <taxon>Neoptera</taxon>
        <taxon>Endopterygota</taxon>
        <taxon>Diptera</taxon>
        <taxon>Brachycera</taxon>
        <taxon>Muscomorpha</taxon>
        <taxon>Oestroidea</taxon>
        <taxon>Calliphoridae</taxon>
        <taxon>Luciliinae</taxon>
        <taxon>Lucilia</taxon>
    </lineage>
</organism>
<sequence length="216" mass="24168">MGGSHFVFMPTISYLTERSYLVVIEISGKRDLTECRIIYLYGSNSLASLNVGFGLLYPTRGYIELLCLPELFTNIAEPLSKSNPNSKERCYTELKNMGCVSEMVLEIEHCVKVVCRHVSMPRFTMLNLECIVVPKRLGTYSGCDVIMVVVFEILSILYFHHVHFNIAVPTRDASSPALARDLCNYTHRIIISKSSAVSVATFPVPNNADDSIYAQA</sequence>
<reference evidence="1 2" key="1">
    <citation type="journal article" date="2015" name="Nat. Commun.">
        <title>Lucilia cuprina genome unlocks parasitic fly biology to underpin future interventions.</title>
        <authorList>
            <person name="Anstead C.A."/>
            <person name="Korhonen P.K."/>
            <person name="Young N.D."/>
            <person name="Hall R.S."/>
            <person name="Jex A.R."/>
            <person name="Murali S.C."/>
            <person name="Hughes D.S."/>
            <person name="Lee S.F."/>
            <person name="Perry T."/>
            <person name="Stroehlein A.J."/>
            <person name="Ansell B.R."/>
            <person name="Breugelmans B."/>
            <person name="Hofmann A."/>
            <person name="Qu J."/>
            <person name="Dugan S."/>
            <person name="Lee S.L."/>
            <person name="Chao H."/>
            <person name="Dinh H."/>
            <person name="Han Y."/>
            <person name="Doddapaneni H.V."/>
            <person name="Worley K.C."/>
            <person name="Muzny D.M."/>
            <person name="Ioannidis P."/>
            <person name="Waterhouse R.M."/>
            <person name="Zdobnov E.M."/>
            <person name="James P.J."/>
            <person name="Bagnall N.H."/>
            <person name="Kotze A.C."/>
            <person name="Gibbs R.A."/>
            <person name="Richards S."/>
            <person name="Batterham P."/>
            <person name="Gasser R.B."/>
        </authorList>
    </citation>
    <scope>NUCLEOTIDE SEQUENCE [LARGE SCALE GENOMIC DNA]</scope>
    <source>
        <strain evidence="1 2">LS</strain>
        <tissue evidence="1">Full body</tissue>
    </source>
</reference>
<evidence type="ECO:0000313" key="1">
    <source>
        <dbReference type="EMBL" id="KNC34522.1"/>
    </source>
</evidence>
<dbReference type="AlphaFoldDB" id="A0A0L0CQR4"/>
<dbReference type="Proteomes" id="UP000037069">
    <property type="component" value="Unassembled WGS sequence"/>
</dbReference>
<comment type="caution">
    <text evidence="1">The sequence shown here is derived from an EMBL/GenBank/DDBJ whole genome shotgun (WGS) entry which is preliminary data.</text>
</comment>
<dbReference type="EMBL" id="JRES01000059">
    <property type="protein sequence ID" value="KNC34522.1"/>
    <property type="molecule type" value="Genomic_DNA"/>
</dbReference>
<name>A0A0L0CQR4_LUCCU</name>
<accession>A0A0L0CQR4</accession>